<protein>
    <submittedName>
        <fullName evidence="1">Uncharacterized protein</fullName>
    </submittedName>
</protein>
<evidence type="ECO:0000313" key="1">
    <source>
        <dbReference type="EMBL" id="CRY98370.1"/>
    </source>
</evidence>
<proteinExistence type="predicted"/>
<organism evidence="1 2">
    <name type="scientific">Neisseria meningitidis serogroup B</name>
    <dbReference type="NCBI Taxonomy" id="491"/>
    <lineage>
        <taxon>Bacteria</taxon>
        <taxon>Pseudomonadati</taxon>
        <taxon>Pseudomonadota</taxon>
        <taxon>Betaproteobacteria</taxon>
        <taxon>Neisseriales</taxon>
        <taxon>Neisseriaceae</taxon>
        <taxon>Neisseria</taxon>
    </lineage>
</organism>
<dbReference type="EMBL" id="CVTF01000069">
    <property type="protein sequence ID" value="CRY98370.1"/>
    <property type="molecule type" value="Genomic_DNA"/>
</dbReference>
<evidence type="ECO:0000313" key="2">
    <source>
        <dbReference type="Proteomes" id="UP000182715"/>
    </source>
</evidence>
<sequence length="40" mass="4657">MRHRKDAAAGRTLYRPDEIVHIVCRLLLENKKFGVYNADS</sequence>
<name>A0A0H5QAG4_NEIMI</name>
<reference evidence="1 2" key="1">
    <citation type="submission" date="2014-11" db="EMBL/GenBank/DDBJ databases">
        <authorList>
            <person name="Diene M.Seydina."/>
        </authorList>
    </citation>
    <scope>NUCLEOTIDE SEQUENCE [LARGE SCALE GENOMIC DNA]</scope>
    <source>
        <strain evidence="1 2">Neisseria meningitidis CHUV</strain>
    </source>
</reference>
<accession>A0A0H5QAG4</accession>
<dbReference type="Proteomes" id="UP000182715">
    <property type="component" value="Unassembled WGS sequence"/>
</dbReference>
<dbReference type="AlphaFoldDB" id="A0A0H5QAG4"/>